<reference evidence="1 2" key="1">
    <citation type="submission" date="2024-04" db="EMBL/GenBank/DDBJ databases">
        <title>Role of Flies in the Dissemination of Carbapenem-Resistant Enterobacteriaceae (CRE): An Epidemiological and Genomic Study in China.</title>
        <authorList>
            <person name="Kaichao C."/>
            <person name="Zhang R."/>
            <person name="Chen S."/>
        </authorList>
    </citation>
    <scope>NUCLEOTIDE SEQUENCE [LARGE SCALE GENOMIC DNA]</scope>
    <source>
        <strain evidence="2">fly-1011</strain>
    </source>
</reference>
<comment type="caution">
    <text evidence="1">The sequence shown here is derived from an EMBL/GenBank/DDBJ whole genome shotgun (WGS) entry which is preliminary data.</text>
</comment>
<protein>
    <submittedName>
        <fullName evidence="1">Uncharacterized protein</fullName>
    </submittedName>
</protein>
<organism evidence="1 2">
    <name type="scientific">Proteus genomosp. 6</name>
    <dbReference type="NCBI Taxonomy" id="1311820"/>
    <lineage>
        <taxon>Bacteria</taxon>
        <taxon>Pseudomonadati</taxon>
        <taxon>Pseudomonadota</taxon>
        <taxon>Gammaproteobacteria</taxon>
        <taxon>Enterobacterales</taxon>
        <taxon>Morganellaceae</taxon>
        <taxon>Proteus</taxon>
    </lineage>
</organism>
<sequence>MLFSALIVKNAVQIKELLLYANYDSHLCGFFILRFFARIERISYLDAFYPTWSRK</sequence>
<dbReference type="Proteomes" id="UP001436462">
    <property type="component" value="Unassembled WGS sequence"/>
</dbReference>
<keyword evidence="2" id="KW-1185">Reference proteome</keyword>
<proteinExistence type="predicted"/>
<evidence type="ECO:0000313" key="2">
    <source>
        <dbReference type="Proteomes" id="UP001436462"/>
    </source>
</evidence>
<name>A0ABV1L7U4_9GAMM</name>
<evidence type="ECO:0000313" key="1">
    <source>
        <dbReference type="EMBL" id="MEQ5347442.1"/>
    </source>
</evidence>
<accession>A0ABV1L7U4</accession>
<gene>
    <name evidence="1" type="ORF">ABN253_04550</name>
</gene>
<dbReference type="EMBL" id="JBEEWF010000002">
    <property type="protein sequence ID" value="MEQ5347442.1"/>
    <property type="molecule type" value="Genomic_DNA"/>
</dbReference>
<dbReference type="RefSeq" id="WP_159363819.1">
    <property type="nucleotide sequence ID" value="NZ_JBEEWF010000002.1"/>
</dbReference>